<evidence type="ECO:0000313" key="2">
    <source>
        <dbReference type="Proteomes" id="UP001246372"/>
    </source>
</evidence>
<dbReference type="EMBL" id="JAVXZY010000007">
    <property type="protein sequence ID" value="MDT9001090.1"/>
    <property type="molecule type" value="Genomic_DNA"/>
</dbReference>
<name>A0ABU3PEQ7_9BURK</name>
<reference evidence="1" key="1">
    <citation type="submission" date="2023-09" db="EMBL/GenBank/DDBJ databases">
        <title>Paucibacter sp. APW11 Genome sequencing and assembly.</title>
        <authorList>
            <person name="Kim I."/>
        </authorList>
    </citation>
    <scope>NUCLEOTIDE SEQUENCE</scope>
    <source>
        <strain evidence="1">APW11</strain>
    </source>
</reference>
<evidence type="ECO:0000313" key="1">
    <source>
        <dbReference type="EMBL" id="MDT9001090.1"/>
    </source>
</evidence>
<accession>A0ABU3PEQ7</accession>
<sequence>MTPYIQPPENLLSQGGLTGLIRRNAGSWTKLLQPVAGLVQPRIDGLEVTESTLEEWMAVEQQFDARVERRWF</sequence>
<proteinExistence type="predicted"/>
<keyword evidence="2" id="KW-1185">Reference proteome</keyword>
<evidence type="ECO:0008006" key="3">
    <source>
        <dbReference type="Google" id="ProtNLM"/>
    </source>
</evidence>
<organism evidence="1 2">
    <name type="scientific">Roseateles aquae</name>
    <dbReference type="NCBI Taxonomy" id="3077235"/>
    <lineage>
        <taxon>Bacteria</taxon>
        <taxon>Pseudomonadati</taxon>
        <taxon>Pseudomonadota</taxon>
        <taxon>Betaproteobacteria</taxon>
        <taxon>Burkholderiales</taxon>
        <taxon>Sphaerotilaceae</taxon>
        <taxon>Roseateles</taxon>
    </lineage>
</organism>
<dbReference type="Proteomes" id="UP001246372">
    <property type="component" value="Unassembled WGS sequence"/>
</dbReference>
<gene>
    <name evidence="1" type="ORF">RQP53_17560</name>
</gene>
<protein>
    <recommendedName>
        <fullName evidence="3">Transposase</fullName>
    </recommendedName>
</protein>
<dbReference type="RefSeq" id="WP_315651974.1">
    <property type="nucleotide sequence ID" value="NZ_JAVXZY010000007.1"/>
</dbReference>
<comment type="caution">
    <text evidence="1">The sequence shown here is derived from an EMBL/GenBank/DDBJ whole genome shotgun (WGS) entry which is preliminary data.</text>
</comment>